<proteinExistence type="predicted"/>
<evidence type="ECO:0008006" key="5">
    <source>
        <dbReference type="Google" id="ProtNLM"/>
    </source>
</evidence>
<keyword evidence="4" id="KW-1185">Reference proteome</keyword>
<feature type="compositionally biased region" description="Basic and acidic residues" evidence="1">
    <location>
        <begin position="207"/>
        <end position="217"/>
    </location>
</feature>
<keyword evidence="2" id="KW-1133">Transmembrane helix</keyword>
<reference evidence="4" key="1">
    <citation type="journal article" date="2019" name="Int. J. Syst. Evol. Microbiol.">
        <title>The Global Catalogue of Microorganisms (GCM) 10K type strain sequencing project: providing services to taxonomists for standard genome sequencing and annotation.</title>
        <authorList>
            <consortium name="The Broad Institute Genomics Platform"/>
            <consortium name="The Broad Institute Genome Sequencing Center for Infectious Disease"/>
            <person name="Wu L."/>
            <person name="Ma J."/>
        </authorList>
    </citation>
    <scope>NUCLEOTIDE SEQUENCE [LARGE SCALE GENOMIC DNA]</scope>
    <source>
        <strain evidence="4">CCUG 49560</strain>
    </source>
</reference>
<comment type="caution">
    <text evidence="3">The sequence shown here is derived from an EMBL/GenBank/DDBJ whole genome shotgun (WGS) entry which is preliminary data.</text>
</comment>
<dbReference type="RefSeq" id="WP_262847557.1">
    <property type="nucleotide sequence ID" value="NZ_JANZYP010000065.1"/>
</dbReference>
<organism evidence="3 4">
    <name type="scientific">Sphaerisporangium corydalis</name>
    <dbReference type="NCBI Taxonomy" id="1441875"/>
    <lineage>
        <taxon>Bacteria</taxon>
        <taxon>Bacillati</taxon>
        <taxon>Actinomycetota</taxon>
        <taxon>Actinomycetes</taxon>
        <taxon>Streptosporangiales</taxon>
        <taxon>Streptosporangiaceae</taxon>
        <taxon>Sphaerisporangium</taxon>
    </lineage>
</organism>
<sequence length="224" mass="25101">MTSRNVRHNLHPAVDHLPLAGRGGAVTRIWRRRTEILLVAVVVSLVVVAFRAHVWWGFGVVTGMVAVPVTLRRGRNRLKVHFWCVYSRHRMRRLFLGTPLRTRKGRIPLILWITPTPEGEKALVLCRVGICAETFEAFAGEIAAACGATSARIARHRKWANLVTVEIIRRGERPVAPSAGMNRRISDPYAWEPLGDSYPGSSPDPFDPPHGRPDDAPGARYAWR</sequence>
<evidence type="ECO:0000313" key="3">
    <source>
        <dbReference type="EMBL" id="MFC4589058.1"/>
    </source>
</evidence>
<name>A0ABV9EIR2_9ACTN</name>
<dbReference type="Proteomes" id="UP001595891">
    <property type="component" value="Unassembled WGS sequence"/>
</dbReference>
<accession>A0ABV9EIR2</accession>
<feature type="region of interest" description="Disordered" evidence="1">
    <location>
        <begin position="192"/>
        <end position="224"/>
    </location>
</feature>
<evidence type="ECO:0000256" key="2">
    <source>
        <dbReference type="SAM" id="Phobius"/>
    </source>
</evidence>
<gene>
    <name evidence="3" type="ORF">ACFO8L_23410</name>
</gene>
<feature type="transmembrane region" description="Helical" evidence="2">
    <location>
        <begin position="36"/>
        <end position="58"/>
    </location>
</feature>
<dbReference type="EMBL" id="JBHSFN010000014">
    <property type="protein sequence ID" value="MFC4589058.1"/>
    <property type="molecule type" value="Genomic_DNA"/>
</dbReference>
<keyword evidence="2" id="KW-0472">Membrane</keyword>
<protein>
    <recommendedName>
        <fullName evidence="5">PrgI family protein</fullName>
    </recommendedName>
</protein>
<evidence type="ECO:0000256" key="1">
    <source>
        <dbReference type="SAM" id="MobiDB-lite"/>
    </source>
</evidence>
<evidence type="ECO:0000313" key="4">
    <source>
        <dbReference type="Proteomes" id="UP001595891"/>
    </source>
</evidence>
<keyword evidence="2" id="KW-0812">Transmembrane</keyword>